<evidence type="ECO:0000313" key="8">
    <source>
        <dbReference type="Proteomes" id="UP000178645"/>
    </source>
</evidence>
<dbReference type="InterPro" id="IPR011282">
    <property type="entry name" value="2am3keto_CoA_ligase"/>
</dbReference>
<comment type="caution">
    <text evidence="7">The sequence shown here is derived from an EMBL/GenBank/DDBJ whole genome shotgun (WGS) entry which is preliminary data.</text>
</comment>
<dbReference type="GO" id="GO:0006567">
    <property type="term" value="P:L-threonine catabolic process"/>
    <property type="evidence" value="ECO:0007669"/>
    <property type="project" value="InterPro"/>
</dbReference>
<dbReference type="EMBL" id="MFVU01000027">
    <property type="protein sequence ID" value="OGJ01390.1"/>
    <property type="molecule type" value="Genomic_DNA"/>
</dbReference>
<organism evidence="7 8">
    <name type="scientific">Candidatus Nomurabacteria bacterium RIFCSPLOWO2_12_FULL_44_11</name>
    <dbReference type="NCBI Taxonomy" id="1801796"/>
    <lineage>
        <taxon>Bacteria</taxon>
        <taxon>Candidatus Nomuraibacteriota</taxon>
    </lineage>
</organism>
<dbReference type="GO" id="GO:0008890">
    <property type="term" value="F:glycine C-acetyltransferase activity"/>
    <property type="evidence" value="ECO:0007669"/>
    <property type="project" value="InterPro"/>
</dbReference>
<dbReference type="Proteomes" id="UP000178645">
    <property type="component" value="Unassembled WGS sequence"/>
</dbReference>
<comment type="cofactor">
    <cofactor evidence="1">
        <name>pyridoxal 5'-phosphate</name>
        <dbReference type="ChEBI" id="CHEBI:597326"/>
    </cofactor>
</comment>
<comment type="similarity">
    <text evidence="2">Belongs to the class-II pyridoxal-phosphate-dependent aminotransferase family.</text>
</comment>
<keyword evidence="5" id="KW-0012">Acyltransferase</keyword>
<dbReference type="NCBIfam" id="NF005394">
    <property type="entry name" value="PRK06939.1"/>
    <property type="match status" value="1"/>
</dbReference>
<evidence type="ECO:0000256" key="2">
    <source>
        <dbReference type="ARBA" id="ARBA00008392"/>
    </source>
</evidence>
<dbReference type="NCBIfam" id="TIGR01822">
    <property type="entry name" value="2am3keto_CoA"/>
    <property type="match status" value="1"/>
</dbReference>
<dbReference type="PANTHER" id="PTHR13693:SF102">
    <property type="entry name" value="2-AMINO-3-KETOBUTYRATE COENZYME A LIGASE, MITOCHONDRIAL"/>
    <property type="match status" value="1"/>
</dbReference>
<keyword evidence="3 7" id="KW-0808">Transferase</keyword>
<evidence type="ECO:0000256" key="5">
    <source>
        <dbReference type="ARBA" id="ARBA00023315"/>
    </source>
</evidence>
<protein>
    <submittedName>
        <fullName evidence="7">Glycine C-acetyltransferase</fullName>
    </submittedName>
</protein>
<gene>
    <name evidence="7" type="ORF">A3G53_02415</name>
</gene>
<dbReference type="InterPro" id="IPR015424">
    <property type="entry name" value="PyrdxlP-dep_Trfase"/>
</dbReference>
<dbReference type="Gene3D" id="3.90.1150.10">
    <property type="entry name" value="Aspartate Aminotransferase, domain 1"/>
    <property type="match status" value="1"/>
</dbReference>
<evidence type="ECO:0000313" key="7">
    <source>
        <dbReference type="EMBL" id="OGJ01390.1"/>
    </source>
</evidence>
<reference evidence="7 8" key="1">
    <citation type="journal article" date="2016" name="Nat. Commun.">
        <title>Thousands of microbial genomes shed light on interconnected biogeochemical processes in an aquifer system.</title>
        <authorList>
            <person name="Anantharaman K."/>
            <person name="Brown C.T."/>
            <person name="Hug L.A."/>
            <person name="Sharon I."/>
            <person name="Castelle C.J."/>
            <person name="Probst A.J."/>
            <person name="Thomas B.C."/>
            <person name="Singh A."/>
            <person name="Wilkins M.J."/>
            <person name="Karaoz U."/>
            <person name="Brodie E.L."/>
            <person name="Williams K.H."/>
            <person name="Hubbard S.S."/>
            <person name="Banfield J.F."/>
        </authorList>
    </citation>
    <scope>NUCLEOTIDE SEQUENCE [LARGE SCALE GENOMIC DNA]</scope>
</reference>
<dbReference type="AlphaFoldDB" id="A0A1F6Y4R7"/>
<name>A0A1F6Y4R7_9BACT</name>
<dbReference type="Gene3D" id="3.40.640.10">
    <property type="entry name" value="Type I PLP-dependent aspartate aminotransferase-like (Major domain)"/>
    <property type="match status" value="1"/>
</dbReference>
<dbReference type="Pfam" id="PF00155">
    <property type="entry name" value="Aminotran_1_2"/>
    <property type="match status" value="1"/>
</dbReference>
<dbReference type="FunFam" id="3.90.1150.10:FF:000004">
    <property type="entry name" value="2-amino-3-ketobutyrate coenzyme A ligase"/>
    <property type="match status" value="1"/>
</dbReference>
<keyword evidence="4" id="KW-0663">Pyridoxal phosphate</keyword>
<dbReference type="CDD" id="cd06454">
    <property type="entry name" value="KBL_like"/>
    <property type="match status" value="1"/>
</dbReference>
<dbReference type="GO" id="GO:0030170">
    <property type="term" value="F:pyridoxal phosphate binding"/>
    <property type="evidence" value="ECO:0007669"/>
    <property type="project" value="InterPro"/>
</dbReference>
<dbReference type="SUPFAM" id="SSF53383">
    <property type="entry name" value="PLP-dependent transferases"/>
    <property type="match status" value="1"/>
</dbReference>
<dbReference type="InterPro" id="IPR050087">
    <property type="entry name" value="AON_synthase_class-II"/>
</dbReference>
<evidence type="ECO:0000256" key="4">
    <source>
        <dbReference type="ARBA" id="ARBA00022898"/>
    </source>
</evidence>
<dbReference type="InterPro" id="IPR015422">
    <property type="entry name" value="PyrdxlP-dep_Trfase_small"/>
</dbReference>
<feature type="domain" description="Aminotransferase class I/classII large" evidence="6">
    <location>
        <begin position="43"/>
        <end position="406"/>
    </location>
</feature>
<evidence type="ECO:0000256" key="1">
    <source>
        <dbReference type="ARBA" id="ARBA00001933"/>
    </source>
</evidence>
<sequence length="419" mass="46115">MYSKKLTENVKKELENLKQAGKFKSEREIEGAQGAEVVLNGKKVLMFASNNYLGLANHPEIEKAAKDAIDKYGFGLSSVRFISGTQKLHKELEKKLAEFLGTEDSILYSTNFMSNLGFFATIVNDETLRGLENSDASGHIDAIYSDELNHASIIDAFKLCKKENVIKRIYPHGDLATLEKMLEEDRISPPAGGYRFKFIVTDGVFSMEGYLANLPEIKKLADKYEALLFVDDAHAVGVMGKTGAGTPEHFGLHGQIDVLSGTFGKALGGAVGGYVAGRKEIIELMRQKSRTYLFSNAVPPSVVVASSKALDLLKKSKELLQKVKENTKYFRDGAKKLGFDVLDGEHPIVPVMLGDAKTTQEMSKKLLEKGLFVVGLWFPVVPEGKARLRFQVSAAHSREHLDRALAILASVGKEMGILR</sequence>
<dbReference type="InterPro" id="IPR004839">
    <property type="entry name" value="Aminotransferase_I/II_large"/>
</dbReference>
<evidence type="ECO:0000256" key="3">
    <source>
        <dbReference type="ARBA" id="ARBA00022679"/>
    </source>
</evidence>
<dbReference type="InterPro" id="IPR015421">
    <property type="entry name" value="PyrdxlP-dep_Trfase_major"/>
</dbReference>
<dbReference type="PANTHER" id="PTHR13693">
    <property type="entry name" value="CLASS II AMINOTRANSFERASE/8-AMINO-7-OXONONANOATE SYNTHASE"/>
    <property type="match status" value="1"/>
</dbReference>
<accession>A0A1F6Y4R7</accession>
<proteinExistence type="inferred from homology"/>
<evidence type="ECO:0000259" key="6">
    <source>
        <dbReference type="Pfam" id="PF00155"/>
    </source>
</evidence>